<dbReference type="InterPro" id="IPR025398">
    <property type="entry name" value="DUF4371"/>
</dbReference>
<feature type="domain" description="DUF4371" evidence="1">
    <location>
        <begin position="42"/>
        <end position="235"/>
    </location>
</feature>
<protein>
    <submittedName>
        <fullName evidence="2">General transcription factor 2-related zinc finger protein</fullName>
    </submittedName>
</protein>
<proteinExistence type="predicted"/>
<dbReference type="AlphaFoldDB" id="A0A1D6GPS0"/>
<accession>A0A1D6GPS0</accession>
<evidence type="ECO:0000313" key="2">
    <source>
        <dbReference type="EMBL" id="AQK65168.1"/>
    </source>
</evidence>
<dbReference type="STRING" id="4577.A0A1D6GPS0"/>
<name>A0A1D6GPS0_MAIZE</name>
<dbReference type="PANTHER" id="PTHR45749">
    <property type="match status" value="1"/>
</dbReference>
<dbReference type="Pfam" id="PF14291">
    <property type="entry name" value="DUF4371"/>
    <property type="match status" value="1"/>
</dbReference>
<gene>
    <name evidence="2" type="ORF">ZEAMMB73_Zm00001d014075</name>
</gene>
<dbReference type="ExpressionAtlas" id="A0A1D6GPS0">
    <property type="expression patterns" value="baseline"/>
</dbReference>
<evidence type="ECO:0000259" key="1">
    <source>
        <dbReference type="Pfam" id="PF14291"/>
    </source>
</evidence>
<dbReference type="EMBL" id="CM000781">
    <property type="protein sequence ID" value="AQK65168.1"/>
    <property type="molecule type" value="Genomic_DNA"/>
</dbReference>
<dbReference type="OMA" id="HRHENTK"/>
<organism evidence="2">
    <name type="scientific">Zea mays</name>
    <name type="common">Maize</name>
    <dbReference type="NCBI Taxonomy" id="4577"/>
    <lineage>
        <taxon>Eukaryota</taxon>
        <taxon>Viridiplantae</taxon>
        <taxon>Streptophyta</taxon>
        <taxon>Embryophyta</taxon>
        <taxon>Tracheophyta</taxon>
        <taxon>Spermatophyta</taxon>
        <taxon>Magnoliopsida</taxon>
        <taxon>Liliopsida</taxon>
        <taxon>Poales</taxon>
        <taxon>Poaceae</taxon>
        <taxon>PACMAD clade</taxon>
        <taxon>Panicoideae</taxon>
        <taxon>Andropogonodae</taxon>
        <taxon>Andropogoneae</taxon>
        <taxon>Tripsacinae</taxon>
        <taxon>Zea</taxon>
    </lineage>
</organism>
<dbReference type="SUPFAM" id="SSF53098">
    <property type="entry name" value="Ribonuclease H-like"/>
    <property type="match status" value="1"/>
</dbReference>
<sequence length="413" mass="47819">MKSSLASDGLRDWRHLSVRLKEHEGTVEHKMSMTSWNELRIRLSKQETIDKELQGQLKKEQDHMKQVLFRLVAIVKFLSKQSLAFRGSSEKIYNKSNEFDPVLQEHLRRIRNKEIHYHYLSHKIQNELISPLATSITNSIIEVVKRVKYFSIILDCTPEVSHQEQMTMIVRCVNMSENKIKIEEYFLGFLEVDDTFGLGLFNVLVDSMKSFGLNIEDIRGQGYDNGSNMKGKHQGVQKRLLDINPRALYMPCACHNLNLTLCDMANSSRKAISFFGIVQWIYVLFSGSTKIWKVLLHHIPNLTVKSLCNTRWESRIKSVRAIRYQAPQLRSTLSQLREASDSEASTKSDAKNLFDLLGNFEFIFGIVIWHDILFAVDTVSKKLQSPSMSIDSALQQIEDLKNSKYLKLYLDFY</sequence>
<dbReference type="InterPro" id="IPR012337">
    <property type="entry name" value="RNaseH-like_sf"/>
</dbReference>
<reference evidence="2" key="1">
    <citation type="submission" date="2015-12" db="EMBL/GenBank/DDBJ databases">
        <title>Update maize B73 reference genome by single molecule sequencing technologies.</title>
        <authorList>
            <consortium name="Maize Genome Sequencing Project"/>
            <person name="Ware D."/>
        </authorList>
    </citation>
    <scope>NUCLEOTIDE SEQUENCE</scope>
    <source>
        <tissue evidence="2">Seedling</tissue>
    </source>
</reference>
<dbReference type="PANTHER" id="PTHR45749:SF35">
    <property type="entry name" value="AC-LIKE TRANSPOSASE-RELATED"/>
    <property type="match status" value="1"/>
</dbReference>
<dbReference type="InParanoid" id="A0A1D6GPS0"/>